<comment type="subunit">
    <text evidence="9">Homodimer.</text>
</comment>
<feature type="binding site" evidence="9">
    <location>
        <begin position="111"/>
        <end position="112"/>
    </location>
    <ligand>
        <name>pyridoxal 5'-phosphate</name>
        <dbReference type="ChEBI" id="CHEBI:597326"/>
    </ligand>
</feature>
<sequence length="439" mass="49698">MDLINRDLLHIWHPCSQMKDYESFPPLVVTKAYGPYIELNDGRKIIDAISSWWCKSLGHNHPRLKAALLAQLEHFEHVIFANSTYEIIIQLSEKLSQLCPGLDKVFYASEGSSAVEIALKMSLHAQKLRGENQRTQFTALKNAYHGETFMALGLSDLGLYRQAYEAHLIQPKFIENIPYVNSTTDPLWDDCSCIWPTIEEQLERQAAHLAAIIVEPIVQGAAGMRIYSQDFLRRLRTWTQAHGIYLIADEIMTGLGRTGYALASEHAQIKPDFICLSKGLTSGWLAMSAVLTHSNIYDLFYADYAIEKNFLHSHTFSGNALAAAVALECLHVLEDEKIYKQVQKKDFFLRKLMQEVAIRTERLTNIRIIGAIAAADLCLSEKEKNQRIGYQIFQAAIKLGAWLRPLGNTIYWLPPLNTPLPVLEELKEITITAIKQTLA</sequence>
<feature type="binding site" evidence="9">
    <location>
        <position position="313"/>
    </location>
    <ligand>
        <name>substrate</name>
    </ligand>
</feature>
<dbReference type="EC" id="2.6.1.62" evidence="9"/>
<comment type="pathway">
    <text evidence="2 9">Cofactor biosynthesis; biotin biosynthesis; 7,8-diaminononanoate from 8-amino-7-oxononanoate (SAM route): step 1/1.</text>
</comment>
<keyword evidence="9" id="KW-0963">Cytoplasm</keyword>
<feature type="binding site" evidence="9">
    <location>
        <position position="404"/>
    </location>
    <ligand>
        <name>substrate</name>
    </ligand>
</feature>
<dbReference type="Proteomes" id="UP000226429">
    <property type="component" value="Unassembled WGS sequence"/>
</dbReference>
<comment type="similarity">
    <text evidence="9">Belongs to the class-III pyridoxal-phosphate-dependent aminotransferase family. BioA subfamily.</text>
</comment>
<evidence type="ECO:0000256" key="6">
    <source>
        <dbReference type="ARBA" id="ARBA00022756"/>
    </source>
</evidence>
<name>A0A370CHP2_9COXI</name>
<dbReference type="GO" id="GO:0004015">
    <property type="term" value="F:adenosylmethionine-8-amino-7-oxononanoate transaminase activity"/>
    <property type="evidence" value="ECO:0007669"/>
    <property type="project" value="UniProtKB-UniRule"/>
</dbReference>
<comment type="caution">
    <text evidence="10">The sequence shown here is derived from an EMBL/GenBank/DDBJ whole genome shotgun (WGS) entry which is preliminary data.</text>
</comment>
<dbReference type="InterPro" id="IPR049704">
    <property type="entry name" value="Aminotrans_3_PPA_site"/>
</dbReference>
<evidence type="ECO:0000256" key="1">
    <source>
        <dbReference type="ARBA" id="ARBA00001933"/>
    </source>
</evidence>
<gene>
    <name evidence="9 10" type="primary">bioA</name>
    <name evidence="10" type="ORF">CFE62_004040</name>
</gene>
<feature type="binding site" evidence="9">
    <location>
        <position position="52"/>
    </location>
    <ligand>
        <name>substrate</name>
    </ligand>
</feature>
<dbReference type="GO" id="GO:0005737">
    <property type="term" value="C:cytoplasm"/>
    <property type="evidence" value="ECO:0007669"/>
    <property type="project" value="UniProtKB-SubCell"/>
</dbReference>
<evidence type="ECO:0000256" key="2">
    <source>
        <dbReference type="ARBA" id="ARBA00005063"/>
    </source>
</evidence>
<feature type="site" description="Participates in the substrate recognition with KAPA and in a stacking interaction with the adenine ring of SAM" evidence="9">
    <location>
        <position position="15"/>
    </location>
</feature>
<dbReference type="GO" id="GO:0004141">
    <property type="term" value="F:dethiobiotin synthase activity"/>
    <property type="evidence" value="ECO:0007669"/>
    <property type="project" value="TreeGrafter"/>
</dbReference>
<dbReference type="CDD" id="cd00610">
    <property type="entry name" value="OAT_like"/>
    <property type="match status" value="1"/>
</dbReference>
<dbReference type="NCBIfam" id="TIGR00508">
    <property type="entry name" value="bioA"/>
    <property type="match status" value="1"/>
</dbReference>
<dbReference type="UniPathway" id="UPA00078">
    <property type="reaction ID" value="UER00160"/>
</dbReference>
<keyword evidence="4 9" id="KW-0808">Transferase</keyword>
<comment type="subcellular location">
    <subcellularLocation>
        <location evidence="9">Cytoplasm</location>
    </subcellularLocation>
</comment>
<dbReference type="PANTHER" id="PTHR42684:SF3">
    <property type="entry name" value="ADENOSYLMETHIONINE-8-AMINO-7-OXONONANOATE AMINOTRANSFERASE"/>
    <property type="match status" value="1"/>
</dbReference>
<dbReference type="Gene3D" id="3.40.640.10">
    <property type="entry name" value="Type I PLP-dependent aspartate aminotransferase-like (Major domain)"/>
    <property type="match status" value="1"/>
</dbReference>
<evidence type="ECO:0000256" key="7">
    <source>
        <dbReference type="ARBA" id="ARBA00022898"/>
    </source>
</evidence>
<comment type="function">
    <text evidence="9">Catalyzes the transfer of the alpha-amino group from S-adenosyl-L-methionine (SAM) to 7-keto-8-aminopelargonic acid (KAPA) to form 7,8-diaminopelargonic acid (DAPA). It is the only aminotransferase known to utilize SAM as an amino donor.</text>
</comment>
<evidence type="ECO:0000313" key="10">
    <source>
        <dbReference type="EMBL" id="RDH40408.1"/>
    </source>
</evidence>
<reference evidence="10 11" key="1">
    <citation type="journal article" date="2017" name="Int. J. Syst. Evol. Microbiol.">
        <title>Aquarickettsiella crustaci n. gen. n. sp. (Gammaproteobacteria: Legionellales: Coxiellaceae); a bacterial pathogen of the freshwater crustacean: Gammarus fossarum (Malacostraca: Amphipoda).</title>
        <authorList>
            <person name="Bojko J."/>
            <person name="Dunn A.M."/>
            <person name="Stebbing P.D."/>
            <person name="Van Aerle R."/>
            <person name="Bacela-Spychalska K."/>
            <person name="Bean T.P."/>
            <person name="Stentiford G.D."/>
        </authorList>
    </citation>
    <scope>NUCLEOTIDE SEQUENCE [LARGE SCALE GENOMIC DNA]</scope>
    <source>
        <strain evidence="10">RA15029</strain>
    </source>
</reference>
<dbReference type="InterPro" id="IPR005815">
    <property type="entry name" value="BioA"/>
</dbReference>
<evidence type="ECO:0000256" key="5">
    <source>
        <dbReference type="ARBA" id="ARBA00022691"/>
    </source>
</evidence>
<evidence type="ECO:0000256" key="4">
    <source>
        <dbReference type="ARBA" id="ARBA00022679"/>
    </source>
</evidence>
<dbReference type="PANTHER" id="PTHR42684">
    <property type="entry name" value="ADENOSYLMETHIONINE-8-AMINO-7-OXONONANOATE AMINOTRANSFERASE"/>
    <property type="match status" value="1"/>
</dbReference>
<dbReference type="GO" id="GO:0009102">
    <property type="term" value="P:biotin biosynthetic process"/>
    <property type="evidence" value="ECO:0007669"/>
    <property type="project" value="UniProtKB-UniRule"/>
</dbReference>
<evidence type="ECO:0000256" key="3">
    <source>
        <dbReference type="ARBA" id="ARBA00022576"/>
    </source>
</evidence>
<dbReference type="InterPro" id="IPR015422">
    <property type="entry name" value="PyrdxlP-dep_Trfase_small"/>
</dbReference>
<protein>
    <recommendedName>
        <fullName evidence="9">Adenosylmethionine-8-amino-7-oxononanoate aminotransferase</fullName>
        <ecNumber evidence="9">2.6.1.62</ecNumber>
    </recommendedName>
    <alternativeName>
        <fullName evidence="9">7,8-diamino-pelargonic acid aminotransferase</fullName>
        <shortName evidence="9">DAPA AT</shortName>
        <shortName evidence="9">DAPA aminotransferase</shortName>
    </alternativeName>
    <alternativeName>
        <fullName evidence="9">7,8-diaminononanoate synthase</fullName>
        <shortName evidence="9">DANS</shortName>
    </alternativeName>
    <alternativeName>
        <fullName evidence="9">Diaminopelargonic acid synthase</fullName>
    </alternativeName>
</protein>
<feature type="binding site" evidence="9">
    <location>
        <position position="249"/>
    </location>
    <ligand>
        <name>pyridoxal 5'-phosphate</name>
        <dbReference type="ChEBI" id="CHEBI:597326"/>
    </ligand>
</feature>
<dbReference type="SUPFAM" id="SSF53383">
    <property type="entry name" value="PLP-dependent transferases"/>
    <property type="match status" value="1"/>
</dbReference>
<reference evidence="10 11" key="2">
    <citation type="journal article" date="2018" name="J. Invertebr. Pathol.">
        <title>'Candidatus Aquirickettsiella gammari' (Gammaproteobacteria: Legionellales: Coxiellaceae): A bacterial pathogen of the freshwater crustacean Gammarus fossarum (Malacostraca: Amphipoda).</title>
        <authorList>
            <person name="Bojko J."/>
            <person name="Dunn A.M."/>
            <person name="Stebbing P.D."/>
            <person name="van Aerle R."/>
            <person name="Bacela-Spychalska K."/>
            <person name="Bean T.P."/>
            <person name="Urrutia A."/>
            <person name="Stentiford G.D."/>
        </authorList>
    </citation>
    <scope>NUCLEOTIDE SEQUENCE [LARGE SCALE GENOMIC DNA]</scope>
    <source>
        <strain evidence="10">RA15029</strain>
    </source>
</reference>
<comment type="cofactor">
    <cofactor evidence="1 9">
        <name>pyridoxal 5'-phosphate</name>
        <dbReference type="ChEBI" id="CHEBI:597326"/>
    </cofactor>
</comment>
<keyword evidence="3 9" id="KW-0032">Aminotransferase</keyword>
<dbReference type="InterPro" id="IPR015424">
    <property type="entry name" value="PyrdxlP-dep_Trfase"/>
</dbReference>
<organism evidence="10 11">
    <name type="scientific">Candidatus Aquirickettsiella gammari</name>
    <dbReference type="NCBI Taxonomy" id="2016198"/>
    <lineage>
        <taxon>Bacteria</taxon>
        <taxon>Pseudomonadati</taxon>
        <taxon>Pseudomonadota</taxon>
        <taxon>Gammaproteobacteria</taxon>
        <taxon>Legionellales</taxon>
        <taxon>Coxiellaceae</taxon>
        <taxon>Candidatus Aquirickettsiella</taxon>
    </lineage>
</organism>
<dbReference type="PROSITE" id="PS00600">
    <property type="entry name" value="AA_TRANSFER_CLASS_3"/>
    <property type="match status" value="1"/>
</dbReference>
<dbReference type="InterPro" id="IPR005814">
    <property type="entry name" value="Aminotrans_3"/>
</dbReference>
<dbReference type="Gene3D" id="3.90.1150.10">
    <property type="entry name" value="Aspartate Aminotransferase, domain 1"/>
    <property type="match status" value="1"/>
</dbReference>
<dbReference type="AlphaFoldDB" id="A0A370CHP2"/>
<dbReference type="PIRSF" id="PIRSF000521">
    <property type="entry name" value="Transaminase_4ab_Lys_Orn"/>
    <property type="match status" value="1"/>
</dbReference>
<feature type="binding site" evidence="9">
    <location>
        <begin position="314"/>
        <end position="315"/>
    </location>
    <ligand>
        <name>pyridoxal 5'-phosphate</name>
        <dbReference type="ChEBI" id="CHEBI:597326"/>
    </ligand>
</feature>
<evidence type="ECO:0000256" key="9">
    <source>
        <dbReference type="HAMAP-Rule" id="MF_00834"/>
    </source>
</evidence>
<feature type="modified residue" description="N6-(pyridoxal phosphate)lysine" evidence="9">
    <location>
        <position position="278"/>
    </location>
</feature>
<comment type="catalytic activity">
    <reaction evidence="8 9">
        <text>(8S)-8-amino-7-oxononanoate + S-adenosyl-L-methionine = S-adenosyl-4-methylsulfanyl-2-oxobutanoate + (7R,8S)-7,8-diammoniononanoate</text>
        <dbReference type="Rhea" id="RHEA:16861"/>
        <dbReference type="ChEBI" id="CHEBI:16490"/>
        <dbReference type="ChEBI" id="CHEBI:59789"/>
        <dbReference type="ChEBI" id="CHEBI:149468"/>
        <dbReference type="ChEBI" id="CHEBI:149469"/>
        <dbReference type="EC" id="2.6.1.62"/>
    </reaction>
</comment>
<dbReference type="HAMAP" id="MF_00834">
    <property type="entry name" value="BioA"/>
    <property type="match status" value="1"/>
</dbReference>
<keyword evidence="7 9" id="KW-0663">Pyridoxal phosphate</keyword>
<dbReference type="InterPro" id="IPR015421">
    <property type="entry name" value="PyrdxlP-dep_Trfase_major"/>
</dbReference>
<keyword evidence="11" id="KW-1185">Reference proteome</keyword>
<feature type="binding site" evidence="9">
    <location>
        <position position="278"/>
    </location>
    <ligand>
        <name>substrate</name>
    </ligand>
</feature>
<dbReference type="EMBL" id="NMOS02000009">
    <property type="protein sequence ID" value="RDH40408.1"/>
    <property type="molecule type" value="Genomic_DNA"/>
</dbReference>
<accession>A0A370CHP2</accession>
<feature type="binding site" evidence="9">
    <location>
        <position position="144"/>
    </location>
    <ligand>
        <name>substrate</name>
    </ligand>
</feature>
<keyword evidence="5 9" id="KW-0949">S-adenosyl-L-methionine</keyword>
<evidence type="ECO:0000313" key="11">
    <source>
        <dbReference type="Proteomes" id="UP000226429"/>
    </source>
</evidence>
<evidence type="ECO:0000256" key="8">
    <source>
        <dbReference type="ARBA" id="ARBA00048449"/>
    </source>
</evidence>
<dbReference type="Pfam" id="PF00202">
    <property type="entry name" value="Aminotran_3"/>
    <property type="match status" value="1"/>
</dbReference>
<dbReference type="GO" id="GO:0030170">
    <property type="term" value="F:pyridoxal phosphate binding"/>
    <property type="evidence" value="ECO:0007669"/>
    <property type="project" value="UniProtKB-UniRule"/>
</dbReference>
<keyword evidence="6 9" id="KW-0093">Biotin biosynthesis</keyword>
<proteinExistence type="inferred from homology"/>